<feature type="domain" description="Transglutaminase-like" evidence="1">
    <location>
        <begin position="182"/>
        <end position="254"/>
    </location>
</feature>
<organism evidence="2 3">
    <name type="scientific">Tropicimonas aquimaris</name>
    <dbReference type="NCBI Taxonomy" id="914152"/>
    <lineage>
        <taxon>Bacteria</taxon>
        <taxon>Pseudomonadati</taxon>
        <taxon>Pseudomonadota</taxon>
        <taxon>Alphaproteobacteria</taxon>
        <taxon>Rhodobacterales</taxon>
        <taxon>Roseobacteraceae</taxon>
        <taxon>Tropicimonas</taxon>
    </lineage>
</organism>
<dbReference type="Gene3D" id="3.10.620.30">
    <property type="match status" value="1"/>
</dbReference>
<dbReference type="InterPro" id="IPR038765">
    <property type="entry name" value="Papain-like_cys_pep_sf"/>
</dbReference>
<dbReference type="Pfam" id="PF01841">
    <property type="entry name" value="Transglut_core"/>
    <property type="match status" value="1"/>
</dbReference>
<evidence type="ECO:0000313" key="3">
    <source>
        <dbReference type="Proteomes" id="UP001597108"/>
    </source>
</evidence>
<comment type="caution">
    <text evidence="2">The sequence shown here is derived from an EMBL/GenBank/DDBJ whole genome shotgun (WGS) entry which is preliminary data.</text>
</comment>
<dbReference type="PANTHER" id="PTHR33490">
    <property type="entry name" value="BLR5614 PROTEIN-RELATED"/>
    <property type="match status" value="1"/>
</dbReference>
<reference evidence="3" key="1">
    <citation type="journal article" date="2019" name="Int. J. Syst. Evol. Microbiol.">
        <title>The Global Catalogue of Microorganisms (GCM) 10K type strain sequencing project: providing services to taxonomists for standard genome sequencing and annotation.</title>
        <authorList>
            <consortium name="The Broad Institute Genomics Platform"/>
            <consortium name="The Broad Institute Genome Sequencing Center for Infectious Disease"/>
            <person name="Wu L."/>
            <person name="Ma J."/>
        </authorList>
    </citation>
    <scope>NUCLEOTIDE SEQUENCE [LARGE SCALE GENOMIC DNA]</scope>
    <source>
        <strain evidence="3">CCUG 60524</strain>
    </source>
</reference>
<evidence type="ECO:0000259" key="1">
    <source>
        <dbReference type="SMART" id="SM00460"/>
    </source>
</evidence>
<protein>
    <submittedName>
        <fullName evidence="2">Transglutaminase N-terminal domain-containing protein</fullName>
    </submittedName>
</protein>
<sequence>MHGRDEDTPIRTLRILHRTRYAYDRPVSFGEHRLMIRPRDGHDMRILESSLTVSPRANVHWTFDTFGNSVALLSFQEAADELVIESELLLRRYGLDEPLTRIERYAGTFPVHYNVDEFIDLGPYLVSDQPQDQDVLAAWVAQVLPHPNGSSLEVLGALGTAVHGAFRYARREAEGVQTPAETIGLGTGTCRDFALLFMDAARHLGFAARFVTGYLHDEGAGNESGEDMTGGGATHAWADIFVPGAGWVEFDPTNHIIASRNLIRVATTRTPAQALPVSGTFEHEGGSLLGLQVAVRVIEVA</sequence>
<dbReference type="RefSeq" id="WP_386072067.1">
    <property type="nucleotide sequence ID" value="NZ_JBHTJT010000005.1"/>
</dbReference>
<name>A0ABW3IJY3_9RHOB</name>
<evidence type="ECO:0000313" key="2">
    <source>
        <dbReference type="EMBL" id="MFD0978279.1"/>
    </source>
</evidence>
<dbReference type="SUPFAM" id="SSF54001">
    <property type="entry name" value="Cysteine proteinases"/>
    <property type="match status" value="1"/>
</dbReference>
<dbReference type="InterPro" id="IPR002931">
    <property type="entry name" value="Transglutaminase-like"/>
</dbReference>
<gene>
    <name evidence="2" type="ORF">ACFQ2S_01325</name>
</gene>
<dbReference type="PANTHER" id="PTHR33490:SF1">
    <property type="entry name" value="SLL1233 PROTEIN"/>
    <property type="match status" value="1"/>
</dbReference>
<dbReference type="Pfam" id="PF08379">
    <property type="entry name" value="Bact_transglu_N"/>
    <property type="match status" value="1"/>
</dbReference>
<keyword evidence="3" id="KW-1185">Reference proteome</keyword>
<accession>A0ABW3IJY3</accession>
<proteinExistence type="predicted"/>
<dbReference type="SMART" id="SM00460">
    <property type="entry name" value="TGc"/>
    <property type="match status" value="1"/>
</dbReference>
<dbReference type="Proteomes" id="UP001597108">
    <property type="component" value="Unassembled WGS sequence"/>
</dbReference>
<dbReference type="InterPro" id="IPR013589">
    <property type="entry name" value="Bac_transglu_N"/>
</dbReference>
<dbReference type="EMBL" id="JBHTJT010000005">
    <property type="protein sequence ID" value="MFD0978279.1"/>
    <property type="molecule type" value="Genomic_DNA"/>
</dbReference>